<dbReference type="Proteomes" id="UP000541136">
    <property type="component" value="Unassembled WGS sequence"/>
</dbReference>
<dbReference type="InterPro" id="IPR036188">
    <property type="entry name" value="FAD/NAD-bd_sf"/>
</dbReference>
<dbReference type="InterPro" id="IPR006076">
    <property type="entry name" value="FAD-dep_OxRdtase"/>
</dbReference>
<reference evidence="4 5" key="1">
    <citation type="submission" date="2020-08" db="EMBL/GenBank/DDBJ databases">
        <title>Genomic Encyclopedia of Type Strains, Phase IV (KMG-IV): sequencing the most valuable type-strain genomes for metagenomic binning, comparative biology and taxonomic classification.</title>
        <authorList>
            <person name="Goeker M."/>
        </authorList>
    </citation>
    <scope>NUCLEOTIDE SEQUENCE [LARGE SCALE GENOMIC DNA]</scope>
    <source>
        <strain evidence="4 5">DSM 12141</strain>
    </source>
</reference>
<sequence>MKVAVFGAGIIGVSSAWWLARAGHEVEVVERRPGAALETSRANGGQISVCYAEPWASAHTLRKVLRWLGRADAPLRVSPRLDPRQWLWCARFLNECRGPRFAANLRAMVALAQYSRATLRGLRAELGIEYDHLERGILAFYRDPREFEYARASAARMRELGVDRRIVDAAEVLRIEPALAASRDPIVGGDFTADDESGDVHLFTRALAERARDAGVVFRYGTRVNRLVPVDGRISVAELIEPDGYFRPLQADAYVLALGSFTPELTAPLGLSCPVWPAKGYSATFRLRDPAAAPMVSLVDQEAKIVFSRLGDRLRMAGTAEIGGYSRALDTGRCNRLVEHARALFPSALDFANVQFWSGLRPTTPSNVPLIGRTRIRNLYLNTGHGSLGWTMGAGSGRVLADLVSGRTPDIDFPFLD</sequence>
<proteinExistence type="inferred from homology"/>
<dbReference type="GO" id="GO:0008718">
    <property type="term" value="F:D-amino-acid dehydrogenase activity"/>
    <property type="evidence" value="ECO:0007669"/>
    <property type="project" value="TreeGrafter"/>
</dbReference>
<keyword evidence="2 4" id="KW-0560">Oxidoreductase</keyword>
<dbReference type="PANTHER" id="PTHR13847:SF280">
    <property type="entry name" value="D-AMINO ACID DEHYDROGENASE"/>
    <property type="match status" value="1"/>
</dbReference>
<dbReference type="GO" id="GO:0005886">
    <property type="term" value="C:plasma membrane"/>
    <property type="evidence" value="ECO:0007669"/>
    <property type="project" value="TreeGrafter"/>
</dbReference>
<dbReference type="AlphaFoldDB" id="A0A7W9TQG5"/>
<dbReference type="Gene3D" id="3.50.50.60">
    <property type="entry name" value="FAD/NAD(P)-binding domain"/>
    <property type="match status" value="2"/>
</dbReference>
<evidence type="ECO:0000256" key="1">
    <source>
        <dbReference type="ARBA" id="ARBA00009410"/>
    </source>
</evidence>
<dbReference type="SUPFAM" id="SSF51905">
    <property type="entry name" value="FAD/NAD(P)-binding domain"/>
    <property type="match status" value="1"/>
</dbReference>
<accession>A0A7W9TQG5</accession>
<dbReference type="GO" id="GO:0055130">
    <property type="term" value="P:D-alanine catabolic process"/>
    <property type="evidence" value="ECO:0007669"/>
    <property type="project" value="TreeGrafter"/>
</dbReference>
<evidence type="ECO:0000256" key="2">
    <source>
        <dbReference type="ARBA" id="ARBA00023002"/>
    </source>
</evidence>
<protein>
    <submittedName>
        <fullName evidence="4">D-amino-acid dehydrogenase</fullName>
        <ecNumber evidence="4">1.4.99.-</ecNumber>
    </submittedName>
</protein>
<feature type="domain" description="FAD dependent oxidoreductase" evidence="3">
    <location>
        <begin position="2"/>
        <end position="403"/>
    </location>
</feature>
<gene>
    <name evidence="4" type="ORF">HNR28_001967</name>
</gene>
<dbReference type="NCBIfam" id="NF001933">
    <property type="entry name" value="PRK00711.1"/>
    <property type="match status" value="1"/>
</dbReference>
<evidence type="ECO:0000313" key="5">
    <source>
        <dbReference type="Proteomes" id="UP000541136"/>
    </source>
</evidence>
<evidence type="ECO:0000313" key="4">
    <source>
        <dbReference type="EMBL" id="MBB6083922.1"/>
    </source>
</evidence>
<dbReference type="GO" id="GO:0005737">
    <property type="term" value="C:cytoplasm"/>
    <property type="evidence" value="ECO:0007669"/>
    <property type="project" value="TreeGrafter"/>
</dbReference>
<organism evidence="4 5">
    <name type="scientific">Castellaniella defragrans</name>
    <name type="common">Alcaligenes defragrans</name>
    <dbReference type="NCBI Taxonomy" id="75697"/>
    <lineage>
        <taxon>Bacteria</taxon>
        <taxon>Pseudomonadati</taxon>
        <taxon>Pseudomonadota</taxon>
        <taxon>Betaproteobacteria</taxon>
        <taxon>Burkholderiales</taxon>
        <taxon>Alcaligenaceae</taxon>
        <taxon>Castellaniella</taxon>
    </lineage>
</organism>
<name>A0A7W9TQG5_CASDE</name>
<evidence type="ECO:0000259" key="3">
    <source>
        <dbReference type="Pfam" id="PF01266"/>
    </source>
</evidence>
<dbReference type="EC" id="1.4.99.-" evidence="4"/>
<dbReference type="RefSeq" id="WP_043681837.1">
    <property type="nucleotide sequence ID" value="NZ_JACHIB010000010.1"/>
</dbReference>
<comment type="caution">
    <text evidence="4">The sequence shown here is derived from an EMBL/GenBank/DDBJ whole genome shotgun (WGS) entry which is preliminary data.</text>
</comment>
<dbReference type="Gene3D" id="3.30.9.10">
    <property type="entry name" value="D-Amino Acid Oxidase, subunit A, domain 2"/>
    <property type="match status" value="1"/>
</dbReference>
<dbReference type="SUPFAM" id="SSF54373">
    <property type="entry name" value="FAD-linked reductases, C-terminal domain"/>
    <property type="match status" value="1"/>
</dbReference>
<comment type="similarity">
    <text evidence="1">Belongs to the DadA oxidoreductase family.</text>
</comment>
<dbReference type="EMBL" id="JACHIB010000010">
    <property type="protein sequence ID" value="MBB6083922.1"/>
    <property type="molecule type" value="Genomic_DNA"/>
</dbReference>
<dbReference type="PANTHER" id="PTHR13847">
    <property type="entry name" value="SARCOSINE DEHYDROGENASE-RELATED"/>
    <property type="match status" value="1"/>
</dbReference>
<dbReference type="Pfam" id="PF01266">
    <property type="entry name" value="DAO"/>
    <property type="match status" value="1"/>
</dbReference>